<dbReference type="AlphaFoldDB" id="F2J5P4"/>
<protein>
    <submittedName>
        <fullName evidence="2">Uncharacterized protein</fullName>
    </submittedName>
</protein>
<dbReference type="OrthoDB" id="7691601at2"/>
<keyword evidence="3" id="KW-1185">Reference proteome</keyword>
<dbReference type="Proteomes" id="UP000008130">
    <property type="component" value="Chromosome"/>
</dbReference>
<dbReference type="KEGG" id="pgv:SL003B_1700"/>
<evidence type="ECO:0000313" key="2">
    <source>
        <dbReference type="EMBL" id="ADZ70128.1"/>
    </source>
</evidence>
<accession>F2J5P4</accession>
<proteinExistence type="predicted"/>
<feature type="compositionally biased region" description="Basic and acidic residues" evidence="1">
    <location>
        <begin position="167"/>
        <end position="177"/>
    </location>
</feature>
<dbReference type="PATRIC" id="fig|991905.3.peg.1743"/>
<dbReference type="HOGENOM" id="CLU_134441_0_0_5"/>
<sequence length="177" mass="19484">MSRKISLNAHLAHDAVGSAETEVVLLQFTHPETEQIVRLSTDPTERLSLQPLRYGTRSSWLGADPARDEDAFLFVLVSVLIPDDQEQAPPAARLVVEGVDNELAELLRSTLMRADVSMAVVLASSPDLPEQEWHNFKLVGAEGAGEGITLTISRDPITEEPWPAGRMTRERFPGLHP</sequence>
<dbReference type="STRING" id="991905.SL003B_1700"/>
<feature type="region of interest" description="Disordered" evidence="1">
    <location>
        <begin position="157"/>
        <end position="177"/>
    </location>
</feature>
<reference evidence="2 3" key="1">
    <citation type="journal article" date="2011" name="J. Bacteriol.">
        <title>Complete genome sequence of Polymorphum gilvum SL003B-26A1T, a crude oil-degrading bacterium from oil-polluted saline soil.</title>
        <authorList>
            <person name="Li S.G."/>
            <person name="Tang Y.Q."/>
            <person name="Nie Y."/>
            <person name="Cai M."/>
            <person name="Wu X.L."/>
        </authorList>
    </citation>
    <scope>NUCLEOTIDE SEQUENCE [LARGE SCALE GENOMIC DNA]</scope>
    <source>
        <strain evidence="3">LMG 25793 / CGMCC 1.9160 / SL003B-26A1</strain>
    </source>
</reference>
<dbReference type="eggNOG" id="ENOG5031Q6W">
    <property type="taxonomic scope" value="Bacteria"/>
</dbReference>
<evidence type="ECO:0000256" key="1">
    <source>
        <dbReference type="SAM" id="MobiDB-lite"/>
    </source>
</evidence>
<gene>
    <name evidence="2" type="ordered locus">SL003B_1700</name>
</gene>
<dbReference type="EMBL" id="CP002568">
    <property type="protein sequence ID" value="ADZ70128.1"/>
    <property type="molecule type" value="Genomic_DNA"/>
</dbReference>
<organism evidence="2 3">
    <name type="scientific">Polymorphum gilvum (strain LMG 25793 / CGMCC 1.9160 / SL003B-26A1)</name>
    <dbReference type="NCBI Taxonomy" id="991905"/>
    <lineage>
        <taxon>Bacteria</taxon>
        <taxon>Pseudomonadati</taxon>
        <taxon>Pseudomonadota</taxon>
        <taxon>Alphaproteobacteria</taxon>
        <taxon>Rhodobacterales</taxon>
        <taxon>Paracoccaceae</taxon>
        <taxon>Polymorphum</taxon>
    </lineage>
</organism>
<evidence type="ECO:0000313" key="3">
    <source>
        <dbReference type="Proteomes" id="UP000008130"/>
    </source>
</evidence>
<dbReference type="RefSeq" id="WP_013652445.1">
    <property type="nucleotide sequence ID" value="NC_015259.1"/>
</dbReference>
<name>F2J5P4_POLGS</name>